<dbReference type="PRINTS" id="PR00420">
    <property type="entry name" value="RNGMNOXGNASE"/>
</dbReference>
<dbReference type="STRING" id="1499688.BN000_05076"/>
<evidence type="ECO:0000313" key="5">
    <source>
        <dbReference type="Proteomes" id="UP000199087"/>
    </source>
</evidence>
<dbReference type="InterPro" id="IPR050493">
    <property type="entry name" value="FAD-dep_Monooxygenase_BioMet"/>
</dbReference>
<dbReference type="InterPro" id="IPR036188">
    <property type="entry name" value="FAD/NAD-bd_sf"/>
</dbReference>
<dbReference type="GO" id="GO:0004497">
    <property type="term" value="F:monooxygenase activity"/>
    <property type="evidence" value="ECO:0007669"/>
    <property type="project" value="UniProtKB-KW"/>
</dbReference>
<evidence type="ECO:0000313" key="4">
    <source>
        <dbReference type="EMBL" id="CRK85017.1"/>
    </source>
</evidence>
<dbReference type="AlphaFoldDB" id="A0A0U1P412"/>
<sequence>MKMTSHKKVLIIGCGIAGPALALFLKRAGIEAEIYEARSESDGYSLSLSCNGVAVLKELGLDQEVFAQGSPVSKWEMSNGKGKSLGGGELAWGGQKSVFIKRVPLGAIIADEAERQGIKIFRGKKLYDIEVIGKGEVIAMFQDSTWVSGDYLIGSDGIHSRTRQIIDPSFPGADYTGLINSGGYTSGLAISAPPETTQFIFCKRAFFGYHVSSTGYIYWFVNWPKKEEPVRGSFDGITEEQRRHDLLELFRDDQPFIREIITSAETTFPYFSAYALSKQPSSWHKGPIALMGDAAHAISPSSGQGASMALEDAIVLAKCLRDIPNVEKAFTTYEHIRRERTVKMYEVGERSDSGKYVINPFIQWFRDVTTPIFLKRFANPEASDWMYSYRVDWNTKVSP</sequence>
<evidence type="ECO:0000256" key="1">
    <source>
        <dbReference type="ARBA" id="ARBA00023002"/>
    </source>
</evidence>
<dbReference type="PANTHER" id="PTHR13789">
    <property type="entry name" value="MONOOXYGENASE"/>
    <property type="match status" value="1"/>
</dbReference>
<reference evidence="5" key="1">
    <citation type="submission" date="2015-05" db="EMBL/GenBank/DDBJ databases">
        <authorList>
            <person name="Urmite Genomes"/>
        </authorList>
    </citation>
    <scope>NUCLEOTIDE SEQUENCE [LARGE SCALE GENOMIC DNA]</scope>
    <source>
        <strain evidence="5">LF1</strain>
    </source>
</reference>
<gene>
    <name evidence="4" type="ORF">BN000_05076</name>
</gene>
<keyword evidence="5" id="KW-1185">Reference proteome</keyword>
<dbReference type="GO" id="GO:0071949">
    <property type="term" value="F:FAD binding"/>
    <property type="evidence" value="ECO:0007669"/>
    <property type="project" value="InterPro"/>
</dbReference>
<dbReference type="InterPro" id="IPR002938">
    <property type="entry name" value="FAD-bd"/>
</dbReference>
<evidence type="ECO:0000256" key="2">
    <source>
        <dbReference type="ARBA" id="ARBA00023033"/>
    </source>
</evidence>
<dbReference type="PANTHER" id="PTHR13789:SF309">
    <property type="entry name" value="PUTATIVE (AFU_ORTHOLOGUE AFUA_6G14510)-RELATED"/>
    <property type="match status" value="1"/>
</dbReference>
<protein>
    <submittedName>
        <fullName evidence="4">Monooxygenase</fullName>
    </submittedName>
</protein>
<dbReference type="OrthoDB" id="9766816at2"/>
<keyword evidence="1" id="KW-0560">Oxidoreductase</keyword>
<accession>A0A0U1P412</accession>
<proteinExistence type="predicted"/>
<keyword evidence="2 4" id="KW-0503">Monooxygenase</keyword>
<dbReference type="Gene3D" id="3.50.50.60">
    <property type="entry name" value="FAD/NAD(P)-binding domain"/>
    <property type="match status" value="1"/>
</dbReference>
<dbReference type="Pfam" id="PF01494">
    <property type="entry name" value="FAD_binding_3"/>
    <property type="match status" value="1"/>
</dbReference>
<dbReference type="RefSeq" id="WP_090639574.1">
    <property type="nucleotide sequence ID" value="NZ_CVRB01000006.1"/>
</dbReference>
<feature type="domain" description="FAD-binding" evidence="3">
    <location>
        <begin position="8"/>
        <end position="344"/>
    </location>
</feature>
<dbReference type="SUPFAM" id="SSF51905">
    <property type="entry name" value="FAD/NAD(P)-binding domain"/>
    <property type="match status" value="1"/>
</dbReference>
<organism evidence="4 5">
    <name type="scientific">Neobacillus massiliamazoniensis</name>
    <dbReference type="NCBI Taxonomy" id="1499688"/>
    <lineage>
        <taxon>Bacteria</taxon>
        <taxon>Bacillati</taxon>
        <taxon>Bacillota</taxon>
        <taxon>Bacilli</taxon>
        <taxon>Bacillales</taxon>
        <taxon>Bacillaceae</taxon>
        <taxon>Neobacillus</taxon>
    </lineage>
</organism>
<dbReference type="EMBL" id="CVRB01000006">
    <property type="protein sequence ID" value="CRK85017.1"/>
    <property type="molecule type" value="Genomic_DNA"/>
</dbReference>
<evidence type="ECO:0000259" key="3">
    <source>
        <dbReference type="Pfam" id="PF01494"/>
    </source>
</evidence>
<name>A0A0U1P412_9BACI</name>
<dbReference type="Proteomes" id="UP000199087">
    <property type="component" value="Unassembled WGS sequence"/>
</dbReference>